<dbReference type="SUPFAM" id="SSF54427">
    <property type="entry name" value="NTF2-like"/>
    <property type="match status" value="1"/>
</dbReference>
<evidence type="ECO:0000256" key="3">
    <source>
        <dbReference type="ARBA" id="ARBA00023015"/>
    </source>
</evidence>
<dbReference type="GO" id="GO:0016987">
    <property type="term" value="F:sigma factor activity"/>
    <property type="evidence" value="ECO:0007669"/>
    <property type="project" value="UniProtKB-KW"/>
</dbReference>
<keyword evidence="3" id="KW-0805">Transcription regulation</keyword>
<evidence type="ECO:0000259" key="7">
    <source>
        <dbReference type="Pfam" id="PF04542"/>
    </source>
</evidence>
<evidence type="ECO:0000256" key="5">
    <source>
        <dbReference type="ARBA" id="ARBA00023163"/>
    </source>
</evidence>
<dbReference type="InterPro" id="IPR052704">
    <property type="entry name" value="ECF_Sigma-70_Domain"/>
</dbReference>
<organism evidence="9">
    <name type="scientific">Streptomyces sp. R21</name>
    <dbReference type="NCBI Taxonomy" id="3238627"/>
    <lineage>
        <taxon>Bacteria</taxon>
        <taxon>Bacillati</taxon>
        <taxon>Actinomycetota</taxon>
        <taxon>Actinomycetes</taxon>
        <taxon>Kitasatosporales</taxon>
        <taxon>Streptomycetaceae</taxon>
        <taxon>Streptomyces</taxon>
    </lineage>
</organism>
<dbReference type="Pfam" id="PF08281">
    <property type="entry name" value="Sigma70_r4_2"/>
    <property type="match status" value="1"/>
</dbReference>
<evidence type="ECO:0000313" key="9">
    <source>
        <dbReference type="EMBL" id="XDQ24251.1"/>
    </source>
</evidence>
<dbReference type="InterPro" id="IPR032710">
    <property type="entry name" value="NTF2-like_dom_sf"/>
</dbReference>
<dbReference type="EMBL" id="CP163435">
    <property type="protein sequence ID" value="XDQ24251.1"/>
    <property type="molecule type" value="Genomic_DNA"/>
</dbReference>
<evidence type="ECO:0000256" key="6">
    <source>
        <dbReference type="SAM" id="MobiDB-lite"/>
    </source>
</evidence>
<feature type="compositionally biased region" description="Basic and acidic residues" evidence="6">
    <location>
        <begin position="1"/>
        <end position="17"/>
    </location>
</feature>
<dbReference type="InterPro" id="IPR013249">
    <property type="entry name" value="RNA_pol_sigma70_r4_t2"/>
</dbReference>
<dbReference type="PANTHER" id="PTHR30173">
    <property type="entry name" value="SIGMA 19 FACTOR"/>
    <property type="match status" value="1"/>
</dbReference>
<dbReference type="GO" id="GO:0003677">
    <property type="term" value="F:DNA binding"/>
    <property type="evidence" value="ECO:0007669"/>
    <property type="project" value="InterPro"/>
</dbReference>
<evidence type="ECO:0000256" key="4">
    <source>
        <dbReference type="ARBA" id="ARBA00023082"/>
    </source>
</evidence>
<dbReference type="SUPFAM" id="SSF88659">
    <property type="entry name" value="Sigma3 and sigma4 domains of RNA polymerase sigma factors"/>
    <property type="match status" value="1"/>
</dbReference>
<evidence type="ECO:0000259" key="8">
    <source>
        <dbReference type="Pfam" id="PF08281"/>
    </source>
</evidence>
<dbReference type="Gene3D" id="1.10.1740.10">
    <property type="match status" value="1"/>
</dbReference>
<dbReference type="PANTHER" id="PTHR30173:SF43">
    <property type="entry name" value="ECF RNA POLYMERASE SIGMA FACTOR SIGI-RELATED"/>
    <property type="match status" value="1"/>
</dbReference>
<protein>
    <submittedName>
        <fullName evidence="9">RNA polymerase sigma factor SigJ</fullName>
    </submittedName>
</protein>
<dbReference type="InterPro" id="IPR013324">
    <property type="entry name" value="RNA_pol_sigma_r3/r4-like"/>
</dbReference>
<dbReference type="GO" id="GO:0006352">
    <property type="term" value="P:DNA-templated transcription initiation"/>
    <property type="evidence" value="ECO:0007669"/>
    <property type="project" value="InterPro"/>
</dbReference>
<evidence type="ECO:0000256" key="2">
    <source>
        <dbReference type="ARBA" id="ARBA00011344"/>
    </source>
</evidence>
<keyword evidence="5" id="KW-0804">Transcription</keyword>
<proteinExistence type="inferred from homology"/>
<feature type="domain" description="RNA polymerase sigma factor 70 region 4 type 2" evidence="8">
    <location>
        <begin position="133"/>
        <end position="183"/>
    </location>
</feature>
<dbReference type="AlphaFoldDB" id="A0AB39P237"/>
<dbReference type="Gene3D" id="3.10.450.50">
    <property type="match status" value="1"/>
</dbReference>
<feature type="region of interest" description="Disordered" evidence="6">
    <location>
        <begin position="1"/>
        <end position="22"/>
    </location>
</feature>
<comment type="subunit">
    <text evidence="2">Interacts transiently with the RNA polymerase catalytic core formed by RpoA, RpoB, RpoC and RpoZ (2 alpha, 1 beta, 1 beta' and 1 omega subunit) to form the RNA polymerase holoenzyme that can initiate transcription.</text>
</comment>
<name>A0AB39P237_9ACTN</name>
<dbReference type="InterPro" id="IPR013325">
    <property type="entry name" value="RNA_pol_sigma_r2"/>
</dbReference>
<dbReference type="InterPro" id="IPR014284">
    <property type="entry name" value="RNA_pol_sigma-70_dom"/>
</dbReference>
<gene>
    <name evidence="9" type="primary">sigJ</name>
    <name evidence="9" type="ORF">AB5J56_05845</name>
</gene>
<dbReference type="InterPro" id="IPR007627">
    <property type="entry name" value="RNA_pol_sigma70_r2"/>
</dbReference>
<evidence type="ECO:0000256" key="1">
    <source>
        <dbReference type="ARBA" id="ARBA00010641"/>
    </source>
</evidence>
<dbReference type="Pfam" id="PF04542">
    <property type="entry name" value="Sigma70_r2"/>
    <property type="match status" value="1"/>
</dbReference>
<comment type="similarity">
    <text evidence="1">Belongs to the sigma-70 factor family. ECF subfamily.</text>
</comment>
<accession>A0AB39P237</accession>
<dbReference type="NCBIfam" id="NF007214">
    <property type="entry name" value="PRK09636.1"/>
    <property type="match status" value="1"/>
</dbReference>
<sequence length="312" mass="34286">MDIHSEQAEPGRDETAARRHTIAGEQGPLINLAYRLLGSLADAEDAVQEGYARWYALSREQQDAIGSPGAWLSTVVSRVCLDLLGSARVRREHYVGEWLPEPVPDAMEWSGRRPSAPLDPADRITLDESVDMAFLVVLDSMTPAERVAFLLHDVFRYPFTEVAEIVGRTPGACRQLASSARRRVGDARPIAAQATRARVVRDFKRAWETQDIQALIELLDPSATATADGGGRVTASLTPIEGGAEIARYLVGLARQAGTLNLLERTVNGQAGLVATDRGKTVAVYAFEIAGDHIQRLWVVRNPLKLRVWMQR</sequence>
<feature type="domain" description="RNA polymerase sigma-70 region 2" evidence="7">
    <location>
        <begin position="27"/>
        <end position="87"/>
    </location>
</feature>
<dbReference type="SUPFAM" id="SSF88946">
    <property type="entry name" value="Sigma2 domain of RNA polymerase sigma factors"/>
    <property type="match status" value="1"/>
</dbReference>
<dbReference type="RefSeq" id="WP_369230730.1">
    <property type="nucleotide sequence ID" value="NZ_CP163435.1"/>
</dbReference>
<reference evidence="9" key="1">
    <citation type="submission" date="2024-07" db="EMBL/GenBank/DDBJ databases">
        <authorList>
            <person name="Yu S.T."/>
        </authorList>
    </citation>
    <scope>NUCLEOTIDE SEQUENCE</scope>
    <source>
        <strain evidence="9">R21</strain>
    </source>
</reference>
<dbReference type="Gene3D" id="1.10.10.10">
    <property type="entry name" value="Winged helix-like DNA-binding domain superfamily/Winged helix DNA-binding domain"/>
    <property type="match status" value="1"/>
</dbReference>
<dbReference type="NCBIfam" id="TIGR02937">
    <property type="entry name" value="sigma70-ECF"/>
    <property type="match status" value="1"/>
</dbReference>
<dbReference type="InterPro" id="IPR036388">
    <property type="entry name" value="WH-like_DNA-bd_sf"/>
</dbReference>
<keyword evidence="4" id="KW-0731">Sigma factor</keyword>